<accession>A0A165UJL2</accession>
<keyword evidence="2" id="KW-1185">Reference proteome</keyword>
<dbReference type="Proteomes" id="UP000076761">
    <property type="component" value="Unassembled WGS sequence"/>
</dbReference>
<name>A0A165UJL2_9AGAM</name>
<protein>
    <submittedName>
        <fullName evidence="1">Uncharacterized protein</fullName>
    </submittedName>
</protein>
<dbReference type="OrthoDB" id="10514900at2759"/>
<dbReference type="EMBL" id="KV425558">
    <property type="protein sequence ID" value="KZT28271.1"/>
    <property type="molecule type" value="Genomic_DNA"/>
</dbReference>
<organism evidence="1 2">
    <name type="scientific">Neolentinus lepideus HHB14362 ss-1</name>
    <dbReference type="NCBI Taxonomy" id="1314782"/>
    <lineage>
        <taxon>Eukaryota</taxon>
        <taxon>Fungi</taxon>
        <taxon>Dikarya</taxon>
        <taxon>Basidiomycota</taxon>
        <taxon>Agaricomycotina</taxon>
        <taxon>Agaricomycetes</taxon>
        <taxon>Gloeophyllales</taxon>
        <taxon>Gloeophyllaceae</taxon>
        <taxon>Neolentinus</taxon>
    </lineage>
</organism>
<evidence type="ECO:0000313" key="1">
    <source>
        <dbReference type="EMBL" id="KZT28271.1"/>
    </source>
</evidence>
<sequence length="185" mass="21680">MAIWLRMLIQRSGDYRPVAPQELEPQSLIAIRSEVVLPVRKACNYIQLLRKGVMTRRLEDMLEENSTQEHRIMITIDKQELSDEMPLLERLEKVYQNMDWALTAFEKGVLDEARAPCHSLNFMCPAHRRTLPPTDQEFIDAIMISRTSLQVLRRATEEGPRMVDKLNVYSRLQRLLDKMVDREAD</sequence>
<reference evidence="1 2" key="1">
    <citation type="journal article" date="2016" name="Mol. Biol. Evol.">
        <title>Comparative Genomics of Early-Diverging Mushroom-Forming Fungi Provides Insights into the Origins of Lignocellulose Decay Capabilities.</title>
        <authorList>
            <person name="Nagy L.G."/>
            <person name="Riley R."/>
            <person name="Tritt A."/>
            <person name="Adam C."/>
            <person name="Daum C."/>
            <person name="Floudas D."/>
            <person name="Sun H."/>
            <person name="Yadav J.S."/>
            <person name="Pangilinan J."/>
            <person name="Larsson K.H."/>
            <person name="Matsuura K."/>
            <person name="Barry K."/>
            <person name="Labutti K."/>
            <person name="Kuo R."/>
            <person name="Ohm R.A."/>
            <person name="Bhattacharya S.S."/>
            <person name="Shirouzu T."/>
            <person name="Yoshinaga Y."/>
            <person name="Martin F.M."/>
            <person name="Grigoriev I.V."/>
            <person name="Hibbett D.S."/>
        </authorList>
    </citation>
    <scope>NUCLEOTIDE SEQUENCE [LARGE SCALE GENOMIC DNA]</scope>
    <source>
        <strain evidence="1 2">HHB14362 ss-1</strain>
    </source>
</reference>
<dbReference type="InParanoid" id="A0A165UJL2"/>
<gene>
    <name evidence="1" type="ORF">NEOLEDRAFT_908512</name>
</gene>
<proteinExistence type="predicted"/>
<evidence type="ECO:0000313" key="2">
    <source>
        <dbReference type="Proteomes" id="UP000076761"/>
    </source>
</evidence>
<dbReference type="AlphaFoldDB" id="A0A165UJL2"/>